<reference evidence="1 2" key="1">
    <citation type="submission" date="2019-08" db="EMBL/GenBank/DDBJ databases">
        <title>In-depth cultivation of the pig gut microbiome towards novel bacterial diversity and tailored functional studies.</title>
        <authorList>
            <person name="Wylensek D."/>
            <person name="Hitch T.C.A."/>
            <person name="Clavel T."/>
        </authorList>
    </citation>
    <scope>NUCLEOTIDE SEQUENCE [LARGE SCALE GENOMIC DNA]</scope>
    <source>
        <strain evidence="1 2">BBE-744-WT-12</strain>
    </source>
</reference>
<proteinExistence type="predicted"/>
<dbReference type="AlphaFoldDB" id="A0A844G5J7"/>
<keyword evidence="2" id="KW-1185">Reference proteome</keyword>
<comment type="caution">
    <text evidence="1">The sequence shown here is derived from an EMBL/GenBank/DDBJ whole genome shotgun (WGS) entry which is preliminary data.</text>
</comment>
<evidence type="ECO:0000313" key="1">
    <source>
        <dbReference type="EMBL" id="MST97619.1"/>
    </source>
</evidence>
<sequence length="388" mass="43301">MAYILLKPPVPYFKIKGPNGVETVEYASICNDYTMPYVQTNGSLVHYKSSYWGGRYVLSQLRYLYPALSVNGSFYPWYFTGKETYQYTSCPDIPDNSSWSASYWGTIGEMDITMQSPYPGFSDAMAGSTIRIPVEFIKKFNDGNFVCDAEMIGETTTPVIVYLNVEAYLLDNERYGSKDYDFERKASEEERAGLYRWCAVRNGQKYENAAPYAIGNPVHGITSGKLKEKFAGGFWNGGNGGYSNISGVTEDGKLIGTVSFRQTNIQLEVDSPLIYQAFQNANAAGTKFEIPWLQNGVQYFIGLSPADFTSIEVLQQLKGPVYAFSGYINSDFGNMKTTWTGVNLKDGGASGETLITDYVGHTLRSYHNWESTPGKSPVYLANIQQFKV</sequence>
<dbReference type="EMBL" id="VUNS01000011">
    <property type="protein sequence ID" value="MST97619.1"/>
    <property type="molecule type" value="Genomic_DNA"/>
</dbReference>
<dbReference type="Proteomes" id="UP000435649">
    <property type="component" value="Unassembled WGS sequence"/>
</dbReference>
<protein>
    <submittedName>
        <fullName evidence="1">Uncharacterized protein</fullName>
    </submittedName>
</protein>
<gene>
    <name evidence="1" type="ORF">FYJ85_11275</name>
</gene>
<name>A0A844G5J7_9BACT</name>
<evidence type="ECO:0000313" key="2">
    <source>
        <dbReference type="Proteomes" id="UP000435649"/>
    </source>
</evidence>
<dbReference type="RefSeq" id="WP_154418623.1">
    <property type="nucleotide sequence ID" value="NZ_VUNS01000011.1"/>
</dbReference>
<accession>A0A844G5J7</accession>
<organism evidence="1 2">
    <name type="scientific">Victivallis lenta</name>
    <dbReference type="NCBI Taxonomy" id="2606640"/>
    <lineage>
        <taxon>Bacteria</taxon>
        <taxon>Pseudomonadati</taxon>
        <taxon>Lentisphaerota</taxon>
        <taxon>Lentisphaeria</taxon>
        <taxon>Victivallales</taxon>
        <taxon>Victivallaceae</taxon>
        <taxon>Victivallis</taxon>
    </lineage>
</organism>